<sequence length="490" mass="53755">MAEPDIETLLHDIETLRAEVTAGAEAATRRWQDWIQRDDFAPSAQNFGQYLALRRHDIRPLQRQLMRFGLSSLGRAESRVMPAIESITHLLRAAAGHDAFTPVPAADFFAGEARIAARSDAIFGPLSPHGPVRLLVTLPSSAAEDAGFLLRLAELGAEAVRINCAHDDEAAWEKMIAHVEAAATATGQRMKIFMDLAGPKIRTGAPRDRKGLKRVAAGDELAITLPGRLDEAPKSLAAIECTLPEALEAAEVGQRIFLDDGKLGTRVARREDWGIVVEVGTCPEKGYKLKAEKGINFPETDFDTPALTEDDRAALRFVARHADAVEFSFVQSVADVEALQEALAAERPDDWQALGLVLKIETSRAVRNLPDMLVRAAGRQPTAIMIARGDLAVEIGFARLAEMQEEILWLCEAAQIPVIWATQVLESYLKTGTPSRGEMTDAAMAARAECVMLNKGPYLFEAMQELDQLLGRMNEHMAKKTSLLRPLRSW</sequence>
<keyword evidence="9 12" id="KW-0460">Magnesium</keyword>
<dbReference type="Gene3D" id="2.40.33.10">
    <property type="entry name" value="PK beta-barrel domain-like"/>
    <property type="match status" value="1"/>
</dbReference>
<dbReference type="Proteomes" id="UP000285710">
    <property type="component" value="Unassembled WGS sequence"/>
</dbReference>
<reference evidence="14 15" key="2">
    <citation type="submission" date="2019-01" db="EMBL/GenBank/DDBJ databases">
        <authorList>
            <person name="Li Y."/>
        </authorList>
    </citation>
    <scope>NUCLEOTIDE SEQUENCE [LARGE SCALE GENOMIC DNA]</scope>
    <source>
        <strain evidence="14 15">2D-5</strain>
    </source>
</reference>
<dbReference type="Gene3D" id="3.20.20.60">
    <property type="entry name" value="Phosphoenolpyruvate-binding domains"/>
    <property type="match status" value="1"/>
</dbReference>
<comment type="pathway">
    <text evidence="1 12">Carbohydrate degradation; glycolysis; pyruvate from D-glyceraldehyde 3-phosphate: step 5/5.</text>
</comment>
<dbReference type="RefSeq" id="WP_128270410.1">
    <property type="nucleotide sequence ID" value="NZ_SAUW01000017.1"/>
</dbReference>
<evidence type="ECO:0000313" key="15">
    <source>
        <dbReference type="Proteomes" id="UP000285710"/>
    </source>
</evidence>
<dbReference type="InterPro" id="IPR001697">
    <property type="entry name" value="Pyr_Knase"/>
</dbReference>
<evidence type="ECO:0000256" key="4">
    <source>
        <dbReference type="ARBA" id="ARBA00022679"/>
    </source>
</evidence>
<evidence type="ECO:0000313" key="14">
    <source>
        <dbReference type="EMBL" id="RWR08552.1"/>
    </source>
</evidence>
<comment type="catalytic activity">
    <reaction evidence="12">
        <text>pyruvate + ATP = phosphoenolpyruvate + ADP + H(+)</text>
        <dbReference type="Rhea" id="RHEA:18157"/>
        <dbReference type="ChEBI" id="CHEBI:15361"/>
        <dbReference type="ChEBI" id="CHEBI:15378"/>
        <dbReference type="ChEBI" id="CHEBI:30616"/>
        <dbReference type="ChEBI" id="CHEBI:58702"/>
        <dbReference type="ChEBI" id="CHEBI:456216"/>
        <dbReference type="EC" id="2.7.1.40"/>
    </reaction>
</comment>
<dbReference type="SUPFAM" id="SSF50800">
    <property type="entry name" value="PK beta-barrel domain-like"/>
    <property type="match status" value="1"/>
</dbReference>
<keyword evidence="4 12" id="KW-0808">Transferase</keyword>
<dbReference type="InterPro" id="IPR015806">
    <property type="entry name" value="Pyrv_Knase_insert_dom_sf"/>
</dbReference>
<organism evidence="14 15">
    <name type="scientific">Paenirhodobacter populi</name>
    <dbReference type="NCBI Taxonomy" id="2306993"/>
    <lineage>
        <taxon>Bacteria</taxon>
        <taxon>Pseudomonadati</taxon>
        <taxon>Pseudomonadota</taxon>
        <taxon>Alphaproteobacteria</taxon>
        <taxon>Rhodobacterales</taxon>
        <taxon>Rhodobacter group</taxon>
        <taxon>Paenirhodobacter</taxon>
    </lineage>
</organism>
<comment type="caution">
    <text evidence="14">The sequence shown here is derived from an EMBL/GenBank/DDBJ whole genome shotgun (WGS) entry which is preliminary data.</text>
</comment>
<gene>
    <name evidence="14" type="ORF">D2T33_15770</name>
</gene>
<evidence type="ECO:0000256" key="8">
    <source>
        <dbReference type="ARBA" id="ARBA00022840"/>
    </source>
</evidence>
<keyword evidence="11 14" id="KW-0670">Pyruvate</keyword>
<evidence type="ECO:0000256" key="9">
    <source>
        <dbReference type="ARBA" id="ARBA00022842"/>
    </source>
</evidence>
<keyword evidence="10 12" id="KW-0324">Glycolysis</keyword>
<dbReference type="AlphaFoldDB" id="A0A443IPZ9"/>
<dbReference type="Pfam" id="PF00224">
    <property type="entry name" value="PK"/>
    <property type="match status" value="1"/>
</dbReference>
<dbReference type="GO" id="GO:0004743">
    <property type="term" value="F:pyruvate kinase activity"/>
    <property type="evidence" value="ECO:0007669"/>
    <property type="project" value="UniProtKB-EC"/>
</dbReference>
<evidence type="ECO:0000256" key="7">
    <source>
        <dbReference type="ARBA" id="ARBA00022777"/>
    </source>
</evidence>
<dbReference type="SUPFAM" id="SSF51621">
    <property type="entry name" value="Phosphoenolpyruvate/pyruvate domain"/>
    <property type="match status" value="1"/>
</dbReference>
<dbReference type="GO" id="GO:0005524">
    <property type="term" value="F:ATP binding"/>
    <property type="evidence" value="ECO:0007669"/>
    <property type="project" value="UniProtKB-KW"/>
</dbReference>
<keyword evidence="5" id="KW-0479">Metal-binding</keyword>
<accession>A0A443IPZ9</accession>
<reference evidence="14 15" key="1">
    <citation type="submission" date="2019-01" db="EMBL/GenBank/DDBJ databases">
        <title>Sinorhodobacter populi sp. nov. isolated from the symptomatic bark tissue of Populus euramericana canker.</title>
        <authorList>
            <person name="Xu G."/>
        </authorList>
    </citation>
    <scope>NUCLEOTIDE SEQUENCE [LARGE SCALE GENOMIC DNA]</scope>
    <source>
        <strain evidence="14 15">2D-5</strain>
    </source>
</reference>
<dbReference type="InterPro" id="IPR011037">
    <property type="entry name" value="Pyrv_Knase-like_insert_dom_sf"/>
</dbReference>
<dbReference type="GO" id="GO:0016301">
    <property type="term" value="F:kinase activity"/>
    <property type="evidence" value="ECO:0007669"/>
    <property type="project" value="UniProtKB-KW"/>
</dbReference>
<evidence type="ECO:0000256" key="11">
    <source>
        <dbReference type="ARBA" id="ARBA00023317"/>
    </source>
</evidence>
<protein>
    <recommendedName>
        <fullName evidence="3 12">Pyruvate kinase</fullName>
        <ecNumber evidence="3 12">2.7.1.40</ecNumber>
    </recommendedName>
</protein>
<dbReference type="GO" id="GO:0030955">
    <property type="term" value="F:potassium ion binding"/>
    <property type="evidence" value="ECO:0007669"/>
    <property type="project" value="InterPro"/>
</dbReference>
<dbReference type="GO" id="GO:0000287">
    <property type="term" value="F:magnesium ion binding"/>
    <property type="evidence" value="ECO:0007669"/>
    <property type="project" value="InterPro"/>
</dbReference>
<evidence type="ECO:0000256" key="2">
    <source>
        <dbReference type="ARBA" id="ARBA00008663"/>
    </source>
</evidence>
<proteinExistence type="inferred from homology"/>
<dbReference type="EMBL" id="SAUW01000017">
    <property type="protein sequence ID" value="RWR08552.1"/>
    <property type="molecule type" value="Genomic_DNA"/>
</dbReference>
<evidence type="ECO:0000256" key="5">
    <source>
        <dbReference type="ARBA" id="ARBA00022723"/>
    </source>
</evidence>
<dbReference type="InterPro" id="IPR040442">
    <property type="entry name" value="Pyrv_kinase-like_dom_sf"/>
</dbReference>
<evidence type="ECO:0000256" key="12">
    <source>
        <dbReference type="RuleBase" id="RU000504"/>
    </source>
</evidence>
<dbReference type="PRINTS" id="PR01050">
    <property type="entry name" value="PYRUVTKNASE"/>
</dbReference>
<comment type="similarity">
    <text evidence="2 12">Belongs to the pyruvate kinase family.</text>
</comment>
<evidence type="ECO:0000256" key="3">
    <source>
        <dbReference type="ARBA" id="ARBA00012142"/>
    </source>
</evidence>
<feature type="domain" description="Pyruvate kinase barrel" evidence="13">
    <location>
        <begin position="142"/>
        <end position="454"/>
    </location>
</feature>
<evidence type="ECO:0000256" key="1">
    <source>
        <dbReference type="ARBA" id="ARBA00004997"/>
    </source>
</evidence>
<dbReference type="EC" id="2.7.1.40" evidence="3 12"/>
<evidence type="ECO:0000259" key="13">
    <source>
        <dbReference type="Pfam" id="PF00224"/>
    </source>
</evidence>
<evidence type="ECO:0000256" key="10">
    <source>
        <dbReference type="ARBA" id="ARBA00023152"/>
    </source>
</evidence>
<name>A0A443IPZ9_9RHOB</name>
<keyword evidence="8" id="KW-0067">ATP-binding</keyword>
<dbReference type="InterPro" id="IPR015813">
    <property type="entry name" value="Pyrv/PenolPyrv_kinase-like_dom"/>
</dbReference>
<keyword evidence="7 12" id="KW-0418">Kinase</keyword>
<dbReference type="PANTHER" id="PTHR11817">
    <property type="entry name" value="PYRUVATE KINASE"/>
    <property type="match status" value="1"/>
</dbReference>
<dbReference type="InterPro" id="IPR015793">
    <property type="entry name" value="Pyrv_Knase_brl"/>
</dbReference>
<evidence type="ECO:0000256" key="6">
    <source>
        <dbReference type="ARBA" id="ARBA00022741"/>
    </source>
</evidence>
<keyword evidence="15" id="KW-1185">Reference proteome</keyword>
<keyword evidence="6" id="KW-0547">Nucleotide-binding</keyword>
<dbReference type="UniPathway" id="UPA00109">
    <property type="reaction ID" value="UER00188"/>
</dbReference>